<dbReference type="Gene3D" id="3.30.420.10">
    <property type="entry name" value="Ribonuclease H-like superfamily/Ribonuclease H"/>
    <property type="match status" value="1"/>
</dbReference>
<keyword evidence="1" id="KW-0808">Transferase</keyword>
<feature type="region of interest" description="Disordered" evidence="7">
    <location>
        <begin position="35"/>
        <end position="84"/>
    </location>
</feature>
<dbReference type="OrthoDB" id="9120713at2759"/>
<keyword evidence="5" id="KW-0378">Hydrolase</keyword>
<dbReference type="PANTHER" id="PTHR41694:SF3">
    <property type="entry name" value="RNA-DIRECTED DNA POLYMERASE-RELATED"/>
    <property type="match status" value="1"/>
</dbReference>
<evidence type="ECO:0000259" key="8">
    <source>
        <dbReference type="PROSITE" id="PS50879"/>
    </source>
</evidence>
<evidence type="ECO:0000313" key="10">
    <source>
        <dbReference type="Proteomes" id="UP000276834"/>
    </source>
</evidence>
<name>A0A3L8S5E2_CHLGU</name>
<keyword evidence="6" id="KW-0695">RNA-directed DNA polymerase</keyword>
<evidence type="ECO:0000256" key="7">
    <source>
        <dbReference type="SAM" id="MobiDB-lite"/>
    </source>
</evidence>
<evidence type="ECO:0000256" key="2">
    <source>
        <dbReference type="ARBA" id="ARBA00022695"/>
    </source>
</evidence>
<gene>
    <name evidence="9" type="ORF">DV515_00012212</name>
</gene>
<dbReference type="AlphaFoldDB" id="A0A3L8S5E2"/>
<organism evidence="9 10">
    <name type="scientific">Chloebia gouldiae</name>
    <name type="common">Gouldian finch</name>
    <name type="synonym">Erythrura gouldiae</name>
    <dbReference type="NCBI Taxonomy" id="44316"/>
    <lineage>
        <taxon>Eukaryota</taxon>
        <taxon>Metazoa</taxon>
        <taxon>Chordata</taxon>
        <taxon>Craniata</taxon>
        <taxon>Vertebrata</taxon>
        <taxon>Euteleostomi</taxon>
        <taxon>Archelosauria</taxon>
        <taxon>Archosauria</taxon>
        <taxon>Dinosauria</taxon>
        <taxon>Saurischia</taxon>
        <taxon>Theropoda</taxon>
        <taxon>Coelurosauria</taxon>
        <taxon>Aves</taxon>
        <taxon>Neognathae</taxon>
        <taxon>Neoaves</taxon>
        <taxon>Telluraves</taxon>
        <taxon>Australaves</taxon>
        <taxon>Passeriformes</taxon>
        <taxon>Passeroidea</taxon>
        <taxon>Passeridae</taxon>
        <taxon>Chloebia</taxon>
    </lineage>
</organism>
<evidence type="ECO:0000256" key="6">
    <source>
        <dbReference type="ARBA" id="ARBA00022918"/>
    </source>
</evidence>
<dbReference type="PROSITE" id="PS50879">
    <property type="entry name" value="RNASE_H_1"/>
    <property type="match status" value="1"/>
</dbReference>
<feature type="domain" description="RNase H type-1" evidence="8">
    <location>
        <begin position="151"/>
        <end position="290"/>
    </location>
</feature>
<dbReference type="Proteomes" id="UP000276834">
    <property type="component" value="Unassembled WGS sequence"/>
</dbReference>
<keyword evidence="2" id="KW-0548">Nucleotidyltransferase</keyword>
<dbReference type="InterPro" id="IPR012337">
    <property type="entry name" value="RNaseH-like_sf"/>
</dbReference>
<keyword evidence="3" id="KW-0540">Nuclease</keyword>
<comment type="caution">
    <text evidence="9">The sequence shown here is derived from an EMBL/GenBank/DDBJ whole genome shotgun (WGS) entry which is preliminary data.</text>
</comment>
<evidence type="ECO:0000256" key="5">
    <source>
        <dbReference type="ARBA" id="ARBA00022801"/>
    </source>
</evidence>
<dbReference type="EMBL" id="QUSF01000064">
    <property type="protein sequence ID" value="RLV97015.1"/>
    <property type="molecule type" value="Genomic_DNA"/>
</dbReference>
<dbReference type="GO" id="GO:0004523">
    <property type="term" value="F:RNA-DNA hybrid ribonuclease activity"/>
    <property type="evidence" value="ECO:0007669"/>
    <property type="project" value="InterPro"/>
</dbReference>
<proteinExistence type="predicted"/>
<dbReference type="InterPro" id="IPR036397">
    <property type="entry name" value="RNaseH_sf"/>
</dbReference>
<evidence type="ECO:0000256" key="4">
    <source>
        <dbReference type="ARBA" id="ARBA00022759"/>
    </source>
</evidence>
<sequence>MRRGAAWQYPVAANNPAWFGGTEHNHDSEMVKAATQTTAVQTPDPRRHRSTTVALRCPLPPSSDSDDSEPDPPAVNYSRKKQSLNKIQRPNMLQEKISHLATLSNHQVQSVEPSTEQQLALPAVLKNQLQSRWVSVVKDAILDGDWKAVSSLACPVIVSNGNAIWEPHEWKILQSAKQTVTIYGIRGDVEDSLQTLELKAIGWAFQTWNKEPLNVVSDSLYVVGVVQRIEDALLRRTQNQHLGELFLQLRSMLKQRQHVFCIMHIRSHQCNRGLGGGNALADAAVSYAVHVPPQNSFERARNSHEIVHQNVRAMH</sequence>
<dbReference type="SUPFAM" id="SSF53098">
    <property type="entry name" value="Ribonuclease H-like"/>
    <property type="match status" value="1"/>
</dbReference>
<evidence type="ECO:0000256" key="3">
    <source>
        <dbReference type="ARBA" id="ARBA00022722"/>
    </source>
</evidence>
<dbReference type="Pfam" id="PF00075">
    <property type="entry name" value="RNase_H"/>
    <property type="match status" value="1"/>
</dbReference>
<keyword evidence="10" id="KW-1185">Reference proteome</keyword>
<evidence type="ECO:0000313" key="9">
    <source>
        <dbReference type="EMBL" id="RLV97015.1"/>
    </source>
</evidence>
<dbReference type="GO" id="GO:0035613">
    <property type="term" value="F:RNA stem-loop binding"/>
    <property type="evidence" value="ECO:0007669"/>
    <property type="project" value="TreeGrafter"/>
</dbReference>
<reference evidence="9 10" key="1">
    <citation type="journal article" date="2018" name="Proc. R. Soc. B">
        <title>A non-coding region near Follistatin controls head colour polymorphism in the Gouldian finch.</title>
        <authorList>
            <person name="Toomey M.B."/>
            <person name="Marques C.I."/>
            <person name="Andrade P."/>
            <person name="Araujo P.M."/>
            <person name="Sabatino S."/>
            <person name="Gazda M.A."/>
            <person name="Afonso S."/>
            <person name="Lopes R.J."/>
            <person name="Corbo J.C."/>
            <person name="Carneiro M."/>
        </authorList>
    </citation>
    <scope>NUCLEOTIDE SEQUENCE [LARGE SCALE GENOMIC DNA]</scope>
    <source>
        <strain evidence="9">Red01</strain>
        <tissue evidence="9">Muscle</tissue>
    </source>
</reference>
<dbReference type="InterPro" id="IPR002156">
    <property type="entry name" value="RNaseH_domain"/>
</dbReference>
<keyword evidence="4" id="KW-0255">Endonuclease</keyword>
<dbReference type="PANTHER" id="PTHR41694">
    <property type="entry name" value="ENDOGENOUS RETROVIRUS GROUP K MEMBER POL PROTEIN"/>
    <property type="match status" value="1"/>
</dbReference>
<accession>A0A3L8S5E2</accession>
<protein>
    <recommendedName>
        <fullName evidence="8">RNase H type-1 domain-containing protein</fullName>
    </recommendedName>
</protein>
<evidence type="ECO:0000256" key="1">
    <source>
        <dbReference type="ARBA" id="ARBA00022679"/>
    </source>
</evidence>
<dbReference type="GO" id="GO:0003964">
    <property type="term" value="F:RNA-directed DNA polymerase activity"/>
    <property type="evidence" value="ECO:0007669"/>
    <property type="project" value="UniProtKB-KW"/>
</dbReference>